<dbReference type="AlphaFoldDB" id="A0AAV5TJT9"/>
<evidence type="ECO:0008006" key="4">
    <source>
        <dbReference type="Google" id="ProtNLM"/>
    </source>
</evidence>
<feature type="transmembrane region" description="Helical" evidence="1">
    <location>
        <begin position="208"/>
        <end position="227"/>
    </location>
</feature>
<feature type="transmembrane region" description="Helical" evidence="1">
    <location>
        <begin position="47"/>
        <end position="66"/>
    </location>
</feature>
<keyword evidence="1" id="KW-0472">Membrane</keyword>
<protein>
    <recommendedName>
        <fullName evidence="4">G protein-coupled receptor</fullName>
    </recommendedName>
</protein>
<sequence length="278" mass="31790">ILALPWWEPYLELLFSSFVFVWVSFLLFLIVFSHLKSVIRALLCTKTISMLVVEIGQLLISAWCIHESSTIGTTEFHFFAPIMVYQSGYYMCACTILLITIERLLLCFKPCPYDRHDISFKAAFSVSLIIEMLMVFSVVVLMQYESLRLVCASFIGVQEWITFSVKGVIELTKALIPIISSALCVKMLLLILTIISDKFENFAADAHLFLRVACTTYSIFMPFLLIFQVKTLKRRFTSFFPSCNKPDIIYAREMGDAEAATEKYFPPCRAHSLNHSSL</sequence>
<keyword evidence="1" id="KW-0812">Transmembrane</keyword>
<feature type="transmembrane region" description="Helical" evidence="1">
    <location>
        <begin position="78"/>
        <end position="101"/>
    </location>
</feature>
<organism evidence="2 3">
    <name type="scientific">Pristionchus entomophagus</name>
    <dbReference type="NCBI Taxonomy" id="358040"/>
    <lineage>
        <taxon>Eukaryota</taxon>
        <taxon>Metazoa</taxon>
        <taxon>Ecdysozoa</taxon>
        <taxon>Nematoda</taxon>
        <taxon>Chromadorea</taxon>
        <taxon>Rhabditida</taxon>
        <taxon>Rhabditina</taxon>
        <taxon>Diplogasteromorpha</taxon>
        <taxon>Diplogasteroidea</taxon>
        <taxon>Neodiplogasteridae</taxon>
        <taxon>Pristionchus</taxon>
    </lineage>
</organism>
<reference evidence="2" key="1">
    <citation type="submission" date="2023-10" db="EMBL/GenBank/DDBJ databases">
        <title>Genome assembly of Pristionchus species.</title>
        <authorList>
            <person name="Yoshida K."/>
            <person name="Sommer R.J."/>
        </authorList>
    </citation>
    <scope>NUCLEOTIDE SEQUENCE</scope>
    <source>
        <strain evidence="2">RS0144</strain>
    </source>
</reference>
<keyword evidence="1" id="KW-1133">Transmembrane helix</keyword>
<evidence type="ECO:0000313" key="2">
    <source>
        <dbReference type="EMBL" id="GMS94579.1"/>
    </source>
</evidence>
<dbReference type="EMBL" id="BTSX01000004">
    <property type="protein sequence ID" value="GMS94579.1"/>
    <property type="molecule type" value="Genomic_DNA"/>
</dbReference>
<evidence type="ECO:0000313" key="3">
    <source>
        <dbReference type="Proteomes" id="UP001432027"/>
    </source>
</evidence>
<evidence type="ECO:0000256" key="1">
    <source>
        <dbReference type="SAM" id="Phobius"/>
    </source>
</evidence>
<feature type="non-terminal residue" evidence="2">
    <location>
        <position position="1"/>
    </location>
</feature>
<feature type="transmembrane region" description="Helical" evidence="1">
    <location>
        <begin position="122"/>
        <end position="141"/>
    </location>
</feature>
<gene>
    <name evidence="2" type="ORF">PENTCL1PPCAC_16754</name>
</gene>
<dbReference type="Proteomes" id="UP001432027">
    <property type="component" value="Unassembled WGS sequence"/>
</dbReference>
<accession>A0AAV5TJT9</accession>
<keyword evidence="3" id="KW-1185">Reference proteome</keyword>
<feature type="transmembrane region" description="Helical" evidence="1">
    <location>
        <begin position="175"/>
        <end position="196"/>
    </location>
</feature>
<comment type="caution">
    <text evidence="2">The sequence shown here is derived from an EMBL/GenBank/DDBJ whole genome shotgun (WGS) entry which is preliminary data.</text>
</comment>
<feature type="transmembrane region" description="Helical" evidence="1">
    <location>
        <begin position="13"/>
        <end position="35"/>
    </location>
</feature>
<name>A0AAV5TJT9_9BILA</name>
<proteinExistence type="predicted"/>